<feature type="transmembrane region" description="Helical" evidence="1">
    <location>
        <begin position="296"/>
        <end position="318"/>
    </location>
</feature>
<feature type="transmembrane region" description="Helical" evidence="1">
    <location>
        <begin position="12"/>
        <end position="33"/>
    </location>
</feature>
<dbReference type="EMBL" id="JPRM01000006">
    <property type="protein sequence ID" value="KFF18360.1"/>
    <property type="molecule type" value="Genomic_DNA"/>
</dbReference>
<name>A0A086ANU6_FLAHY</name>
<feature type="transmembrane region" description="Helical" evidence="1">
    <location>
        <begin position="338"/>
        <end position="356"/>
    </location>
</feature>
<protein>
    <submittedName>
        <fullName evidence="2">Uncharacterized protein</fullName>
    </submittedName>
</protein>
<dbReference type="Proteomes" id="UP000028712">
    <property type="component" value="Unassembled WGS sequence"/>
</dbReference>
<evidence type="ECO:0000313" key="2">
    <source>
        <dbReference type="EMBL" id="KFF18360.1"/>
    </source>
</evidence>
<accession>A0A086ANU6</accession>
<feature type="transmembrane region" description="Helical" evidence="1">
    <location>
        <begin position="263"/>
        <end position="284"/>
    </location>
</feature>
<feature type="transmembrane region" description="Helical" evidence="1">
    <location>
        <begin position="138"/>
        <end position="155"/>
    </location>
</feature>
<dbReference type="EMBL" id="MUGY01000004">
    <property type="protein sequence ID" value="OXA96893.1"/>
    <property type="molecule type" value="Genomic_DNA"/>
</dbReference>
<reference evidence="3 5" key="2">
    <citation type="submission" date="2016-11" db="EMBL/GenBank/DDBJ databases">
        <title>Whole genomes of Flavobacteriaceae.</title>
        <authorList>
            <person name="Stine C."/>
            <person name="Li C."/>
            <person name="Tadesse D."/>
        </authorList>
    </citation>
    <scope>NUCLEOTIDE SEQUENCE [LARGE SCALE GENOMIC DNA]</scope>
    <source>
        <strain evidence="3 5">ATCC 29551</strain>
    </source>
</reference>
<dbReference type="Proteomes" id="UP000198424">
    <property type="component" value="Unassembled WGS sequence"/>
</dbReference>
<keyword evidence="5" id="KW-1185">Reference proteome</keyword>
<dbReference type="eggNOG" id="ENOG50312HD">
    <property type="taxonomic scope" value="Bacteria"/>
</dbReference>
<evidence type="ECO:0000256" key="1">
    <source>
        <dbReference type="SAM" id="Phobius"/>
    </source>
</evidence>
<keyword evidence="1" id="KW-0472">Membrane</keyword>
<reference evidence="2 4" key="1">
    <citation type="submission" date="2014-07" db="EMBL/GenBank/DDBJ databases">
        <title>Genome of Flavobacterium hydatis DSM 2063.</title>
        <authorList>
            <person name="Pipes S.E."/>
            <person name="Stropko S.J."/>
            <person name="Newman J.D."/>
        </authorList>
    </citation>
    <scope>NUCLEOTIDE SEQUENCE [LARGE SCALE GENOMIC DNA]</scope>
    <source>
        <strain evidence="2 4">DSM 2063</strain>
    </source>
</reference>
<feature type="transmembrane region" description="Helical" evidence="1">
    <location>
        <begin position="224"/>
        <end position="243"/>
    </location>
</feature>
<feature type="transmembrane region" description="Helical" evidence="1">
    <location>
        <begin position="422"/>
        <end position="444"/>
    </location>
</feature>
<proteinExistence type="predicted"/>
<comment type="caution">
    <text evidence="2">The sequence shown here is derived from an EMBL/GenBank/DDBJ whole genome shotgun (WGS) entry which is preliminary data.</text>
</comment>
<keyword evidence="1" id="KW-0812">Transmembrane</keyword>
<dbReference type="AlphaFoldDB" id="A0A086ANU6"/>
<evidence type="ECO:0000313" key="3">
    <source>
        <dbReference type="EMBL" id="OXA96893.1"/>
    </source>
</evidence>
<evidence type="ECO:0000313" key="4">
    <source>
        <dbReference type="Proteomes" id="UP000028712"/>
    </source>
</evidence>
<keyword evidence="1" id="KW-1133">Transmembrane helix</keyword>
<dbReference type="OrthoDB" id="734052at2"/>
<sequence length="469" mass="55758">MTEKYSVTQKKALNSIWILISVIAFFYCSNYFVSFYGPETTTYDTIWKAQSWFLHSLVFAWYFYKNDLIKKGIIIQLLFIPYFTLRNDLYLTADYYLPIDNSTYIHSFVHFFTFIIPILYFSTSYFRNEKHTTTLSKAKTFLIQLVITIVLSYIIESDVDEFYKFFASISDSPYTQDIIVCFIFLLISIKTALVLAGYFYISNRIYSRKEIINPIDVQPISSSFFKWGFIISYTVLIMCIIDLGSNALRVSFYAFDKIEYTRVLFFLSSFFVLFVSGRFLGNLLQYRNYSLKKYFGVINALSLLPILNLISFFILLFSKKDNQSIPEYITKLKTKRNIHLAIYCVLAILLICYGYFSTEAEYRNPNVFYKIPMLIIAVILLSRFRITTKIVPFAIAIITYYEDIKEIFDFTKGYLFFIQDKIFSFLWLAVISVFMVYYVFYYIIHKSFYTEYFQNQDEIEFEENIKQFQ</sequence>
<evidence type="ECO:0000313" key="5">
    <source>
        <dbReference type="Proteomes" id="UP000198424"/>
    </source>
</evidence>
<feature type="transmembrane region" description="Helical" evidence="1">
    <location>
        <begin position="368"/>
        <end position="386"/>
    </location>
</feature>
<dbReference type="RefSeq" id="WP_035619682.1">
    <property type="nucleotide sequence ID" value="NZ_JBEWQG010000017.1"/>
</dbReference>
<gene>
    <name evidence="3" type="ORF">B0A62_06485</name>
    <name evidence="2" type="ORF">IW20_05530</name>
</gene>
<feature type="transmembrane region" description="Helical" evidence="1">
    <location>
        <begin position="175"/>
        <end position="201"/>
    </location>
</feature>
<feature type="transmembrane region" description="Helical" evidence="1">
    <location>
        <begin position="105"/>
        <end position="126"/>
    </location>
</feature>
<organism evidence="2 4">
    <name type="scientific">Flavobacterium hydatis</name>
    <name type="common">Cytophaga aquatilis</name>
    <dbReference type="NCBI Taxonomy" id="991"/>
    <lineage>
        <taxon>Bacteria</taxon>
        <taxon>Pseudomonadati</taxon>
        <taxon>Bacteroidota</taxon>
        <taxon>Flavobacteriia</taxon>
        <taxon>Flavobacteriales</taxon>
        <taxon>Flavobacteriaceae</taxon>
        <taxon>Flavobacterium</taxon>
    </lineage>
</organism>